<evidence type="ECO:0000313" key="4">
    <source>
        <dbReference type="Proteomes" id="UP000186817"/>
    </source>
</evidence>
<keyword evidence="2" id="KW-0812">Transmembrane</keyword>
<keyword evidence="2" id="KW-0472">Membrane</keyword>
<feature type="transmembrane region" description="Helical" evidence="2">
    <location>
        <begin position="152"/>
        <end position="173"/>
    </location>
</feature>
<proteinExistence type="predicted"/>
<accession>A0A1Q9CIT4</accession>
<dbReference type="Proteomes" id="UP000186817">
    <property type="component" value="Unassembled WGS sequence"/>
</dbReference>
<evidence type="ECO:0000313" key="3">
    <source>
        <dbReference type="EMBL" id="OLP82841.1"/>
    </source>
</evidence>
<name>A0A1Q9CIT4_SYMMI</name>
<dbReference type="AlphaFoldDB" id="A0A1Q9CIT4"/>
<reference evidence="3 4" key="1">
    <citation type="submission" date="2016-02" db="EMBL/GenBank/DDBJ databases">
        <title>Genome analysis of coral dinoflagellate symbionts highlights evolutionary adaptations to a symbiotic lifestyle.</title>
        <authorList>
            <person name="Aranda M."/>
            <person name="Li Y."/>
            <person name="Liew Y.J."/>
            <person name="Baumgarten S."/>
            <person name="Simakov O."/>
            <person name="Wilson M."/>
            <person name="Piel J."/>
            <person name="Ashoor H."/>
            <person name="Bougouffa S."/>
            <person name="Bajic V.B."/>
            <person name="Ryu T."/>
            <person name="Ravasi T."/>
            <person name="Bayer T."/>
            <person name="Micklem G."/>
            <person name="Kim H."/>
            <person name="Bhak J."/>
            <person name="Lajeunesse T.C."/>
            <person name="Voolstra C.R."/>
        </authorList>
    </citation>
    <scope>NUCLEOTIDE SEQUENCE [LARGE SCALE GENOMIC DNA]</scope>
    <source>
        <strain evidence="3 4">CCMP2467</strain>
    </source>
</reference>
<keyword evidence="4" id="KW-1185">Reference proteome</keyword>
<protein>
    <submittedName>
        <fullName evidence="3">Uncharacterized protein</fullName>
    </submittedName>
</protein>
<comment type="caution">
    <text evidence="3">The sequence shown here is derived from an EMBL/GenBank/DDBJ whole genome shotgun (WGS) entry which is preliminary data.</text>
</comment>
<evidence type="ECO:0000256" key="2">
    <source>
        <dbReference type="SAM" id="Phobius"/>
    </source>
</evidence>
<feature type="region of interest" description="Disordered" evidence="1">
    <location>
        <begin position="72"/>
        <end position="92"/>
    </location>
</feature>
<evidence type="ECO:0000256" key="1">
    <source>
        <dbReference type="SAM" id="MobiDB-lite"/>
    </source>
</evidence>
<sequence>MDVVAPFVGAKAHAGPSCARSSCPARRRSPAAGATLEVRPLPKVDDAGVDGVFQDGDGRRNLRPGVRRRGVEMGVRRGSEKRRATRSRRMRRSTDLSLHTLHVVHINHEGWLVCHGQNGVTNTQQSGKMQWQQLTNCQRTNDLADCGGCKRGVVVVVVAAVAAVVVVVLLLLLPGIKDILICASSDQGRSASVVNSYSEDKQQIGVDGENRRIGSVQLLRHGSLTANRTQDAML</sequence>
<gene>
    <name evidence="3" type="ORF">AK812_SmicGene36472</name>
</gene>
<keyword evidence="2" id="KW-1133">Transmembrane helix</keyword>
<feature type="compositionally biased region" description="Basic and acidic residues" evidence="1">
    <location>
        <begin position="72"/>
        <end position="82"/>
    </location>
</feature>
<dbReference type="EMBL" id="LSRX01001161">
    <property type="protein sequence ID" value="OLP82841.1"/>
    <property type="molecule type" value="Genomic_DNA"/>
</dbReference>
<organism evidence="3 4">
    <name type="scientific">Symbiodinium microadriaticum</name>
    <name type="common">Dinoflagellate</name>
    <name type="synonym">Zooxanthella microadriatica</name>
    <dbReference type="NCBI Taxonomy" id="2951"/>
    <lineage>
        <taxon>Eukaryota</taxon>
        <taxon>Sar</taxon>
        <taxon>Alveolata</taxon>
        <taxon>Dinophyceae</taxon>
        <taxon>Suessiales</taxon>
        <taxon>Symbiodiniaceae</taxon>
        <taxon>Symbiodinium</taxon>
    </lineage>
</organism>